<keyword evidence="2" id="KW-1185">Reference proteome</keyword>
<proteinExistence type="predicted"/>
<reference evidence="1 2" key="1">
    <citation type="submission" date="2018-11" db="EMBL/GenBank/DDBJ databases">
        <authorList>
            <consortium name="Pathogen Informatics"/>
        </authorList>
    </citation>
    <scope>NUCLEOTIDE SEQUENCE [LARGE SCALE GENOMIC DNA]</scope>
</reference>
<organism evidence="1 2">
    <name type="scientific">Cylicostephanus goldi</name>
    <name type="common">Nematode worm</name>
    <dbReference type="NCBI Taxonomy" id="71465"/>
    <lineage>
        <taxon>Eukaryota</taxon>
        <taxon>Metazoa</taxon>
        <taxon>Ecdysozoa</taxon>
        <taxon>Nematoda</taxon>
        <taxon>Chromadorea</taxon>
        <taxon>Rhabditida</taxon>
        <taxon>Rhabditina</taxon>
        <taxon>Rhabditomorpha</taxon>
        <taxon>Strongyloidea</taxon>
        <taxon>Strongylidae</taxon>
        <taxon>Cylicostephanus</taxon>
    </lineage>
</organism>
<accession>A0A3P7P167</accession>
<evidence type="ECO:0000313" key="1">
    <source>
        <dbReference type="EMBL" id="VDN36121.1"/>
    </source>
</evidence>
<dbReference type="Proteomes" id="UP000271889">
    <property type="component" value="Unassembled WGS sequence"/>
</dbReference>
<dbReference type="EMBL" id="UYRV01128484">
    <property type="protein sequence ID" value="VDN36121.1"/>
    <property type="molecule type" value="Genomic_DNA"/>
</dbReference>
<dbReference type="AlphaFoldDB" id="A0A3P7P167"/>
<evidence type="ECO:0000313" key="2">
    <source>
        <dbReference type="Proteomes" id="UP000271889"/>
    </source>
</evidence>
<protein>
    <submittedName>
        <fullName evidence="1">Uncharacterized protein</fullName>
    </submittedName>
</protein>
<name>A0A3P7P167_CYLGO</name>
<sequence>MVANSKANQSDVIALKLKNAYPEVCKNGLRLCTKEKAEQTCRPLDINYSASNSKPTGSFNSMCEKGKWEVENMRRLRN</sequence>
<gene>
    <name evidence="1" type="ORF">CGOC_LOCUS13124</name>
</gene>